<dbReference type="AlphaFoldDB" id="A0A8K9XHS1"/>
<dbReference type="Proteomes" id="UP000694395">
    <property type="component" value="Chromosome 26"/>
</dbReference>
<dbReference type="SUPFAM" id="SSF52833">
    <property type="entry name" value="Thioredoxin-like"/>
    <property type="match status" value="1"/>
</dbReference>
<dbReference type="Pfam" id="PF10262">
    <property type="entry name" value="Rdx"/>
    <property type="match status" value="1"/>
</dbReference>
<reference evidence="2" key="2">
    <citation type="submission" date="2025-08" db="UniProtKB">
        <authorList>
            <consortium name="Ensembl"/>
        </authorList>
    </citation>
    <scope>IDENTIFICATION</scope>
</reference>
<reference evidence="2" key="3">
    <citation type="submission" date="2025-09" db="UniProtKB">
        <authorList>
            <consortium name="Ensembl"/>
        </authorList>
    </citation>
    <scope>IDENTIFICATION</scope>
</reference>
<proteinExistence type="predicted"/>
<dbReference type="NCBIfam" id="TIGR02174">
    <property type="entry name" value="CXXU_selWTH"/>
    <property type="match status" value="1"/>
</dbReference>
<protein>
    <submittedName>
        <fullName evidence="2">Uncharacterized protein</fullName>
    </submittedName>
</protein>
<evidence type="ECO:0000313" key="2">
    <source>
        <dbReference type="Ensembl" id="ENSOMYP00000133221.1"/>
    </source>
</evidence>
<dbReference type="InterPro" id="IPR011893">
    <property type="entry name" value="Selenoprotein_Rdx-typ"/>
</dbReference>
<organism evidence="2 3">
    <name type="scientific">Oncorhynchus mykiss</name>
    <name type="common">Rainbow trout</name>
    <name type="synonym">Salmo gairdneri</name>
    <dbReference type="NCBI Taxonomy" id="8022"/>
    <lineage>
        <taxon>Eukaryota</taxon>
        <taxon>Metazoa</taxon>
        <taxon>Chordata</taxon>
        <taxon>Craniata</taxon>
        <taxon>Vertebrata</taxon>
        <taxon>Euteleostomi</taxon>
        <taxon>Actinopterygii</taxon>
        <taxon>Neopterygii</taxon>
        <taxon>Teleostei</taxon>
        <taxon>Protacanthopterygii</taxon>
        <taxon>Salmoniformes</taxon>
        <taxon>Salmonidae</taxon>
        <taxon>Salmoninae</taxon>
        <taxon>Oncorhynchus</taxon>
    </lineage>
</organism>
<dbReference type="Gene3D" id="3.40.30.10">
    <property type="entry name" value="Glutaredoxin"/>
    <property type="match status" value="1"/>
</dbReference>
<evidence type="ECO:0000256" key="1">
    <source>
        <dbReference type="ARBA" id="ARBA00023284"/>
    </source>
</evidence>
<accession>A0A8K9XHS1</accession>
<evidence type="ECO:0000313" key="3">
    <source>
        <dbReference type="Proteomes" id="UP000694395"/>
    </source>
</evidence>
<keyword evidence="1" id="KW-0676">Redox-active center</keyword>
<keyword evidence="3" id="KW-1185">Reference proteome</keyword>
<dbReference type="InterPro" id="IPR036249">
    <property type="entry name" value="Thioredoxin-like_sf"/>
</dbReference>
<reference evidence="2" key="1">
    <citation type="submission" date="2020-07" db="EMBL/GenBank/DDBJ databases">
        <title>A long reads based de novo assembly of the rainbow trout Arlee double haploid line genome.</title>
        <authorList>
            <person name="Gao G."/>
            <person name="Palti Y."/>
        </authorList>
    </citation>
    <scope>NUCLEOTIDE SEQUENCE [LARGE SCALE GENOMIC DNA]</scope>
</reference>
<dbReference type="Ensembl" id="ENSOMYT00000161437.1">
    <property type="protein sequence ID" value="ENSOMYP00000133221.1"/>
    <property type="gene ID" value="ENSOMYG00000058045.1"/>
</dbReference>
<sequence length="72" mass="7573">MPCAACVCGCNGYESRYQDLASAIKRNVPDVTVTGTTGFEVTVNGKLAYSKLEAGGFPDTKEVGVTPVLNTR</sequence>
<name>A0A8K9XHS1_ONCMY</name>
<dbReference type="GeneTree" id="ENSGT00990000213551"/>